<dbReference type="PROSITE" id="PS51481">
    <property type="entry name" value="DHAK"/>
    <property type="match status" value="1"/>
</dbReference>
<proteinExistence type="predicted"/>
<dbReference type="SUPFAM" id="SSF82549">
    <property type="entry name" value="DAK1/DegV-like"/>
    <property type="match status" value="1"/>
</dbReference>
<evidence type="ECO:0000259" key="5">
    <source>
        <dbReference type="PROSITE" id="PS51480"/>
    </source>
</evidence>
<dbReference type="RefSeq" id="WP_285671174.1">
    <property type="nucleotide sequence ID" value="NZ_BSYI01000010.1"/>
</dbReference>
<dbReference type="Pfam" id="PF02733">
    <property type="entry name" value="Dak1"/>
    <property type="match status" value="1"/>
</dbReference>
<feature type="domain" description="DhaK" evidence="6">
    <location>
        <begin position="7"/>
        <end position="323"/>
    </location>
</feature>
<dbReference type="Gene3D" id="1.25.40.340">
    <property type="match status" value="1"/>
</dbReference>
<keyword evidence="2" id="KW-0547">Nucleotide-binding</keyword>
<protein>
    <submittedName>
        <fullName evidence="7">Dihydroxyacetone kinase subunit DhaK</fullName>
    </submittedName>
</protein>
<evidence type="ECO:0000313" key="8">
    <source>
        <dbReference type="Proteomes" id="UP001239909"/>
    </source>
</evidence>
<evidence type="ECO:0000313" key="7">
    <source>
        <dbReference type="EMBL" id="GMG82395.1"/>
    </source>
</evidence>
<dbReference type="InterPro" id="IPR004007">
    <property type="entry name" value="DhaL_dom"/>
</dbReference>
<dbReference type="InterPro" id="IPR050861">
    <property type="entry name" value="Dihydroxyacetone_Kinase"/>
</dbReference>
<dbReference type="SUPFAM" id="SSF101473">
    <property type="entry name" value="DhaL-like"/>
    <property type="match status" value="1"/>
</dbReference>
<dbReference type="PROSITE" id="PS51480">
    <property type="entry name" value="DHAL"/>
    <property type="match status" value="1"/>
</dbReference>
<feature type="domain" description="DhaL" evidence="5">
    <location>
        <begin position="352"/>
        <end position="539"/>
    </location>
</feature>
<keyword evidence="3 7" id="KW-0418">Kinase</keyword>
<dbReference type="Gene3D" id="3.30.1180.20">
    <property type="entry name" value="Dihydroxyacetone kinase, domain 2"/>
    <property type="match status" value="1"/>
</dbReference>
<keyword evidence="1" id="KW-0808">Transferase</keyword>
<reference evidence="7 8" key="1">
    <citation type="submission" date="2023-04" db="EMBL/GenBank/DDBJ databases">
        <title>Marinoamorphus aggregata gen. nov., sp. Nov., isolate from tissue of brittle star Ophioplocus japonicus.</title>
        <authorList>
            <person name="Kawano K."/>
            <person name="Sawayama S."/>
            <person name="Nakagawa S."/>
        </authorList>
    </citation>
    <scope>NUCLEOTIDE SEQUENCE [LARGE SCALE GENOMIC DNA]</scope>
    <source>
        <strain evidence="7 8">NKW23</strain>
    </source>
</reference>
<evidence type="ECO:0000256" key="1">
    <source>
        <dbReference type="ARBA" id="ARBA00022679"/>
    </source>
</evidence>
<dbReference type="PANTHER" id="PTHR28629">
    <property type="entry name" value="TRIOKINASE/FMN CYCLASE"/>
    <property type="match status" value="1"/>
</dbReference>
<evidence type="ECO:0000256" key="2">
    <source>
        <dbReference type="ARBA" id="ARBA00022741"/>
    </source>
</evidence>
<accession>A0ABQ6LGG1</accession>
<sequence length="541" mass="54606">MKQFINAKETLVTEAIDGTLRTGGGRLARLDGYPHIKVVVRSDWDRSKVALVSGGGSGHEPSHAGFVGQGMLTAAVCGDIFASPSVDAVLAGILAVTGKAGCLLIVKNYTGDRLNFGLAAERARAQGLKVAMVIVDDDVALPDLPQARGVAGTLFVHKIAGALAEQGADLDTVAEAAQRVVKGVVSIGMSLDTCTIPGSPKEDRIGAGKAELGLGIHGEPGIEQVEFSTALDAMEMVVDRLAPAIGPGPHAALLNNLGGATPLEMGVLAEELSRSRIGGQLHWLIGPAPLMTSLDMQGFSVSLLPVTKADEAALLAPVAPAAWPGCLALGEVAVAALPDGLTPIQPIPSANPEARAFIERCCGILIDAEADLNALDAKSGDGDTGSTLATAARALIGAMDRLPLADRTQLYRAIGLELSQTMGGSSGVLLAIFFAAAGDASASGKDGIGALKAGLDRVQQVGGARPGDRTMIDALQPALEALPDGLAAAAGAARGGADATAAITRARAGRASYVAAASLAGHNDPGAEAVARLFEKLTAAG</sequence>
<dbReference type="Pfam" id="PF02734">
    <property type="entry name" value="Dak2"/>
    <property type="match status" value="1"/>
</dbReference>
<evidence type="ECO:0000259" key="6">
    <source>
        <dbReference type="PROSITE" id="PS51481"/>
    </source>
</evidence>
<dbReference type="Gene3D" id="3.40.50.10440">
    <property type="entry name" value="Dihydroxyacetone kinase, domain 1"/>
    <property type="match status" value="1"/>
</dbReference>
<dbReference type="InterPro" id="IPR036117">
    <property type="entry name" value="DhaL_dom_sf"/>
</dbReference>
<name>A0ABQ6LGG1_9RHOB</name>
<dbReference type="GO" id="GO:0016301">
    <property type="term" value="F:kinase activity"/>
    <property type="evidence" value="ECO:0007669"/>
    <property type="project" value="UniProtKB-KW"/>
</dbReference>
<gene>
    <name evidence="7" type="ORF">LNKW23_16080</name>
</gene>
<dbReference type="PANTHER" id="PTHR28629:SF4">
    <property type="entry name" value="TRIOKINASE_FMN CYCLASE"/>
    <property type="match status" value="1"/>
</dbReference>
<evidence type="ECO:0000256" key="3">
    <source>
        <dbReference type="ARBA" id="ARBA00022777"/>
    </source>
</evidence>
<evidence type="ECO:0000256" key="4">
    <source>
        <dbReference type="ARBA" id="ARBA00022840"/>
    </source>
</evidence>
<dbReference type="InterPro" id="IPR004006">
    <property type="entry name" value="DhaK_dom"/>
</dbReference>
<organism evidence="7 8">
    <name type="scientific">Paralimibaculum aggregatum</name>
    <dbReference type="NCBI Taxonomy" id="3036245"/>
    <lineage>
        <taxon>Bacteria</taxon>
        <taxon>Pseudomonadati</taxon>
        <taxon>Pseudomonadota</taxon>
        <taxon>Alphaproteobacteria</taxon>
        <taxon>Rhodobacterales</taxon>
        <taxon>Paracoccaceae</taxon>
        <taxon>Paralimibaculum</taxon>
    </lineage>
</organism>
<dbReference type="Proteomes" id="UP001239909">
    <property type="component" value="Unassembled WGS sequence"/>
</dbReference>
<dbReference type="SMART" id="SM01120">
    <property type="entry name" value="Dak2"/>
    <property type="match status" value="1"/>
</dbReference>
<dbReference type="EMBL" id="BSYI01000010">
    <property type="protein sequence ID" value="GMG82395.1"/>
    <property type="molecule type" value="Genomic_DNA"/>
</dbReference>
<keyword evidence="4" id="KW-0067">ATP-binding</keyword>
<comment type="caution">
    <text evidence="7">The sequence shown here is derived from an EMBL/GenBank/DDBJ whole genome shotgun (WGS) entry which is preliminary data.</text>
</comment>
<keyword evidence="8" id="KW-1185">Reference proteome</keyword>